<proteinExistence type="predicted"/>
<organism evidence="3 4">
    <name type="scientific">Streptomyces glycanivorans</name>
    <dbReference type="NCBI Taxonomy" id="3033808"/>
    <lineage>
        <taxon>Bacteria</taxon>
        <taxon>Bacillati</taxon>
        <taxon>Actinomycetota</taxon>
        <taxon>Actinomycetes</taxon>
        <taxon>Kitasatosporales</taxon>
        <taxon>Streptomycetaceae</taxon>
        <taxon>Streptomyces</taxon>
    </lineage>
</organism>
<keyword evidence="2" id="KW-1133">Transmembrane helix</keyword>
<feature type="compositionally biased region" description="Basic residues" evidence="1">
    <location>
        <begin position="188"/>
        <end position="198"/>
    </location>
</feature>
<keyword evidence="2" id="KW-0812">Transmembrane</keyword>
<gene>
    <name evidence="3" type="ORF">P8A20_32410</name>
</gene>
<dbReference type="EMBL" id="CP120983">
    <property type="protein sequence ID" value="WLQ67981.1"/>
    <property type="molecule type" value="Genomic_DNA"/>
</dbReference>
<evidence type="ECO:0000313" key="3">
    <source>
        <dbReference type="EMBL" id="WLQ67981.1"/>
    </source>
</evidence>
<evidence type="ECO:0000256" key="1">
    <source>
        <dbReference type="SAM" id="MobiDB-lite"/>
    </source>
</evidence>
<evidence type="ECO:0000313" key="4">
    <source>
        <dbReference type="Proteomes" id="UP001224433"/>
    </source>
</evidence>
<feature type="region of interest" description="Disordered" evidence="1">
    <location>
        <begin position="176"/>
        <end position="198"/>
    </location>
</feature>
<evidence type="ECO:0000256" key="2">
    <source>
        <dbReference type="SAM" id="Phobius"/>
    </source>
</evidence>
<dbReference type="RefSeq" id="WP_306104777.1">
    <property type="nucleotide sequence ID" value="NZ_CP120983.1"/>
</dbReference>
<keyword evidence="2" id="KW-0472">Membrane</keyword>
<feature type="transmembrane region" description="Helical" evidence="2">
    <location>
        <begin position="65"/>
        <end position="90"/>
    </location>
</feature>
<accession>A0ABY9JPM3</accession>
<evidence type="ECO:0008006" key="5">
    <source>
        <dbReference type="Google" id="ProtNLM"/>
    </source>
</evidence>
<reference evidence="3 4" key="1">
    <citation type="submission" date="2023-03" db="EMBL/GenBank/DDBJ databases">
        <title>Isolation and description of six Streptomyces strains from soil environments, able to metabolize different microbial glucans.</title>
        <authorList>
            <person name="Widen T."/>
            <person name="Larsbrink J."/>
        </authorList>
    </citation>
    <scope>NUCLEOTIDE SEQUENCE [LARGE SCALE GENOMIC DNA]</scope>
    <source>
        <strain evidence="3 4">Alt3</strain>
    </source>
</reference>
<dbReference type="Proteomes" id="UP001224433">
    <property type="component" value="Chromosome"/>
</dbReference>
<protein>
    <recommendedName>
        <fullName evidence="5">Alkaline shock response membrane anchor protein AmaP</fullName>
    </recommendedName>
</protein>
<sequence>MMTPSHRTSGRIALGALGLVLVSAGALITGTEASIADRLPSWWPDGLPGAVLVSPERLSDLRGSAWWTTSVIVLGTLLTAFFALWFIGLYGGGVRSGRVRLPAPGGDLRLRALRDVLTRRTSSVDGVARCEVRIRAKGHHLHIRTRVWIHPHIAPASVLPSLSTVLTEARESLQPHAVSGGTRISTTTRRHSGVRQER</sequence>
<name>A0ABY9JPM3_9ACTN</name>
<keyword evidence="4" id="KW-1185">Reference proteome</keyword>